<dbReference type="SUPFAM" id="SSF46689">
    <property type="entry name" value="Homeodomain-like"/>
    <property type="match status" value="1"/>
</dbReference>
<dbReference type="InterPro" id="IPR050560">
    <property type="entry name" value="MYB_TF"/>
</dbReference>
<gene>
    <name evidence="4" type="ORF">A4U43_C07F35110</name>
</gene>
<dbReference type="PANTHER" id="PTHR45614">
    <property type="entry name" value="MYB PROTEIN-RELATED"/>
    <property type="match status" value="1"/>
</dbReference>
<dbReference type="Proteomes" id="UP000243459">
    <property type="component" value="Chromosome 7"/>
</dbReference>
<keyword evidence="1" id="KW-0238">DNA-binding</keyword>
<feature type="domain" description="HTH myb-type" evidence="3">
    <location>
        <begin position="62"/>
        <end position="116"/>
    </location>
</feature>
<dbReference type="GO" id="GO:0000981">
    <property type="term" value="F:DNA-binding transcription factor activity, RNA polymerase II-specific"/>
    <property type="evidence" value="ECO:0007669"/>
    <property type="project" value="TreeGrafter"/>
</dbReference>
<dbReference type="InterPro" id="IPR017930">
    <property type="entry name" value="Myb_dom"/>
</dbReference>
<dbReference type="OMA" id="AMAKDNS"/>
<name>A0A5P1EMG9_ASPOF</name>
<protein>
    <submittedName>
        <fullName evidence="4">Uncharacterized protein</fullName>
    </submittedName>
</protein>
<dbReference type="InterPro" id="IPR001005">
    <property type="entry name" value="SANT/Myb"/>
</dbReference>
<dbReference type="EMBL" id="CM007387">
    <property type="protein sequence ID" value="ONK65240.1"/>
    <property type="molecule type" value="Genomic_DNA"/>
</dbReference>
<dbReference type="CDD" id="cd00167">
    <property type="entry name" value="SANT"/>
    <property type="match status" value="2"/>
</dbReference>
<dbReference type="Gene3D" id="1.10.10.60">
    <property type="entry name" value="Homeodomain-like"/>
    <property type="match status" value="2"/>
</dbReference>
<dbReference type="GO" id="GO:0000978">
    <property type="term" value="F:RNA polymerase II cis-regulatory region sequence-specific DNA binding"/>
    <property type="evidence" value="ECO:0007669"/>
    <property type="project" value="TreeGrafter"/>
</dbReference>
<dbReference type="Pfam" id="PF00249">
    <property type="entry name" value="Myb_DNA-binding"/>
    <property type="match status" value="2"/>
</dbReference>
<dbReference type="InterPro" id="IPR009057">
    <property type="entry name" value="Homeodomain-like_sf"/>
</dbReference>
<dbReference type="SMART" id="SM00717">
    <property type="entry name" value="SANT"/>
    <property type="match status" value="2"/>
</dbReference>
<proteinExistence type="predicted"/>
<evidence type="ECO:0000313" key="5">
    <source>
        <dbReference type="Proteomes" id="UP000243459"/>
    </source>
</evidence>
<keyword evidence="5" id="KW-1185">Reference proteome</keyword>
<dbReference type="PANTHER" id="PTHR45614:SF76">
    <property type="entry name" value="TRANSCRIPTION FACTOR MYB124"/>
    <property type="match status" value="1"/>
</dbReference>
<dbReference type="AlphaFoldDB" id="A0A5P1EMG9"/>
<accession>A0A5P1EMG9</accession>
<sequence length="459" mass="51251">MTADFSFTRTRGGPYFPPKDAEDELLRAQVSAHGTENWTSIATRFKDKTSRQCRRRWCTYLNSEGKKGGWSPEEDMILCEAQKIFGNRWTEIAKVVSGRTDNAVKNRFSTLCKKRAKTDVSAKDYDNSWLNPNDKRVITENESFRAEGAESLAPTKRLRFQILDSRENLNPNKRLAKQPVMEEVQLRSPLSVLHQNINNIGGLPTQHPDNNSKLAIHNASTGTSNETKGSFLKRDDPKLIALLQQAELLSSLAQKVNSENSSQSFENAWKELQDYLIKTGCSGISPTTPDMGFLLEDFDSLIEYLKSESTEEKLSWREPCFLDSQDSSECSTESVQIFQVPTIDNCQTDDTISKQNANFICTKADELDPKVYNSRVGALAPSEELKEVAGSICNRTDAEFDSPHQTIPSFKSLTEGVPTPEFSASEKRFLLSVLGVSSPAPDPSSAQPPSCKRILLDSL</sequence>
<evidence type="ECO:0000259" key="3">
    <source>
        <dbReference type="PROSITE" id="PS51294"/>
    </source>
</evidence>
<organism evidence="4 5">
    <name type="scientific">Asparagus officinalis</name>
    <name type="common">Garden asparagus</name>
    <dbReference type="NCBI Taxonomy" id="4686"/>
    <lineage>
        <taxon>Eukaryota</taxon>
        <taxon>Viridiplantae</taxon>
        <taxon>Streptophyta</taxon>
        <taxon>Embryophyta</taxon>
        <taxon>Tracheophyta</taxon>
        <taxon>Spermatophyta</taxon>
        <taxon>Magnoliopsida</taxon>
        <taxon>Liliopsida</taxon>
        <taxon>Asparagales</taxon>
        <taxon>Asparagaceae</taxon>
        <taxon>Asparagoideae</taxon>
        <taxon>Asparagus</taxon>
    </lineage>
</organism>
<feature type="domain" description="Myb-like" evidence="2">
    <location>
        <begin position="22"/>
        <end position="61"/>
    </location>
</feature>
<dbReference type="Gramene" id="ONK65240">
    <property type="protein sequence ID" value="ONK65240"/>
    <property type="gene ID" value="A4U43_C07F35110"/>
</dbReference>
<evidence type="ECO:0000256" key="1">
    <source>
        <dbReference type="ARBA" id="ARBA00023125"/>
    </source>
</evidence>
<feature type="domain" description="HTH myb-type" evidence="3">
    <location>
        <begin position="22"/>
        <end position="61"/>
    </location>
</feature>
<dbReference type="PROSITE" id="PS50090">
    <property type="entry name" value="MYB_LIKE"/>
    <property type="match status" value="2"/>
</dbReference>
<evidence type="ECO:0000259" key="2">
    <source>
        <dbReference type="PROSITE" id="PS50090"/>
    </source>
</evidence>
<evidence type="ECO:0000313" key="4">
    <source>
        <dbReference type="EMBL" id="ONK65240.1"/>
    </source>
</evidence>
<feature type="domain" description="Myb-like" evidence="2">
    <location>
        <begin position="62"/>
        <end position="112"/>
    </location>
</feature>
<reference evidence="5" key="1">
    <citation type="journal article" date="2017" name="Nat. Commun.">
        <title>The asparagus genome sheds light on the origin and evolution of a young Y chromosome.</title>
        <authorList>
            <person name="Harkess A."/>
            <person name="Zhou J."/>
            <person name="Xu C."/>
            <person name="Bowers J.E."/>
            <person name="Van der Hulst R."/>
            <person name="Ayyampalayam S."/>
            <person name="Mercati F."/>
            <person name="Riccardi P."/>
            <person name="McKain M.R."/>
            <person name="Kakrana A."/>
            <person name="Tang H."/>
            <person name="Ray J."/>
            <person name="Groenendijk J."/>
            <person name="Arikit S."/>
            <person name="Mathioni S.M."/>
            <person name="Nakano M."/>
            <person name="Shan H."/>
            <person name="Telgmann-Rauber A."/>
            <person name="Kanno A."/>
            <person name="Yue Z."/>
            <person name="Chen H."/>
            <person name="Li W."/>
            <person name="Chen Y."/>
            <person name="Xu X."/>
            <person name="Zhang Y."/>
            <person name="Luo S."/>
            <person name="Chen H."/>
            <person name="Gao J."/>
            <person name="Mao Z."/>
            <person name="Pires J.C."/>
            <person name="Luo M."/>
            <person name="Kudrna D."/>
            <person name="Wing R.A."/>
            <person name="Meyers B.C."/>
            <person name="Yi K."/>
            <person name="Kong H."/>
            <person name="Lavrijsen P."/>
            <person name="Sunseri F."/>
            <person name="Falavigna A."/>
            <person name="Ye Y."/>
            <person name="Leebens-Mack J.H."/>
            <person name="Chen G."/>
        </authorList>
    </citation>
    <scope>NUCLEOTIDE SEQUENCE [LARGE SCALE GENOMIC DNA]</scope>
    <source>
        <strain evidence="5">cv. DH0086</strain>
    </source>
</reference>
<dbReference type="PROSITE" id="PS51294">
    <property type="entry name" value="HTH_MYB"/>
    <property type="match status" value="2"/>
</dbReference>
<dbReference type="GO" id="GO:0005634">
    <property type="term" value="C:nucleus"/>
    <property type="evidence" value="ECO:0007669"/>
    <property type="project" value="TreeGrafter"/>
</dbReference>